<dbReference type="AlphaFoldDB" id="A0A9Q0DP62"/>
<proteinExistence type="predicted"/>
<evidence type="ECO:0000313" key="1">
    <source>
        <dbReference type="EMBL" id="KAJ3591921.1"/>
    </source>
</evidence>
<gene>
    <name evidence="1" type="ORF">NHX12_007051</name>
</gene>
<evidence type="ECO:0000313" key="2">
    <source>
        <dbReference type="Proteomes" id="UP001148018"/>
    </source>
</evidence>
<accession>A0A9Q0DP62</accession>
<dbReference type="OrthoDB" id="10262656at2759"/>
<dbReference type="Proteomes" id="UP001148018">
    <property type="component" value="Unassembled WGS sequence"/>
</dbReference>
<organism evidence="1 2">
    <name type="scientific">Muraenolepis orangiensis</name>
    <name type="common">Patagonian moray cod</name>
    <dbReference type="NCBI Taxonomy" id="630683"/>
    <lineage>
        <taxon>Eukaryota</taxon>
        <taxon>Metazoa</taxon>
        <taxon>Chordata</taxon>
        <taxon>Craniata</taxon>
        <taxon>Vertebrata</taxon>
        <taxon>Euteleostomi</taxon>
        <taxon>Actinopterygii</taxon>
        <taxon>Neopterygii</taxon>
        <taxon>Teleostei</taxon>
        <taxon>Neoteleostei</taxon>
        <taxon>Acanthomorphata</taxon>
        <taxon>Zeiogadaria</taxon>
        <taxon>Gadariae</taxon>
        <taxon>Gadiformes</taxon>
        <taxon>Muraenolepidoidei</taxon>
        <taxon>Muraenolepididae</taxon>
        <taxon>Muraenolepis</taxon>
    </lineage>
</organism>
<name>A0A9Q0DP62_9TELE</name>
<keyword evidence="2" id="KW-1185">Reference proteome</keyword>
<dbReference type="EMBL" id="JANIIK010000113">
    <property type="protein sequence ID" value="KAJ3591921.1"/>
    <property type="molecule type" value="Genomic_DNA"/>
</dbReference>
<reference evidence="1" key="1">
    <citation type="submission" date="2022-07" db="EMBL/GenBank/DDBJ databases">
        <title>Chromosome-level genome of Muraenolepis orangiensis.</title>
        <authorList>
            <person name="Kim J."/>
        </authorList>
    </citation>
    <scope>NUCLEOTIDE SEQUENCE</scope>
    <source>
        <strain evidence="1">KU_S4_2022</strain>
        <tissue evidence="1">Muscle</tissue>
    </source>
</reference>
<sequence>MNHTKCSTSLQKPRSKSRIIKCVYVVGFMVSEAMLYMLHACVCVCVCVICQLNIHRDIDYALETFHTSKDLFVNKDHIWTLKSWTT</sequence>
<protein>
    <submittedName>
        <fullName evidence="1">Uncharacterized protein</fullName>
    </submittedName>
</protein>
<comment type="caution">
    <text evidence="1">The sequence shown here is derived from an EMBL/GenBank/DDBJ whole genome shotgun (WGS) entry which is preliminary data.</text>
</comment>